<proteinExistence type="inferred from homology"/>
<feature type="transmembrane region" description="Helical" evidence="18">
    <location>
        <begin position="37"/>
        <end position="56"/>
    </location>
</feature>
<keyword evidence="12 18" id="KW-0472">Membrane</keyword>
<dbReference type="AlphaFoldDB" id="A0AB35XX69"/>
<dbReference type="Pfam" id="PF01066">
    <property type="entry name" value="CDP-OH_P_transf"/>
    <property type="match status" value="1"/>
</dbReference>
<dbReference type="Gene3D" id="1.20.120.1760">
    <property type="match status" value="1"/>
</dbReference>
<dbReference type="InterPro" id="IPR050324">
    <property type="entry name" value="CDP-alcohol_PTase-I"/>
</dbReference>
<feature type="transmembrane region" description="Helical" evidence="18">
    <location>
        <begin position="12"/>
        <end position="31"/>
    </location>
</feature>
<dbReference type="InterPro" id="IPR043130">
    <property type="entry name" value="CDP-OH_PTrfase_TM_dom"/>
</dbReference>
<feature type="transmembrane region" description="Helical" evidence="18">
    <location>
        <begin position="138"/>
        <end position="156"/>
    </location>
</feature>
<name>A0AB35XX69_9FIRM</name>
<comment type="subcellular location">
    <subcellularLocation>
        <location evidence="2">Membrane</location>
        <topology evidence="2">Multi-pass membrane protein</topology>
    </subcellularLocation>
</comment>
<organism evidence="19 20">
    <name type="scientific">Faecalibacterium taiwanense</name>
    <dbReference type="NCBI Taxonomy" id="3030638"/>
    <lineage>
        <taxon>Bacteria</taxon>
        <taxon>Bacillati</taxon>
        <taxon>Bacillota</taxon>
        <taxon>Clostridia</taxon>
        <taxon>Eubacteriales</taxon>
        <taxon>Oscillospiraceae</taxon>
        <taxon>Faecalibacterium</taxon>
    </lineage>
</organism>
<dbReference type="NCBIfam" id="TIGR00560">
    <property type="entry name" value="pgsA"/>
    <property type="match status" value="1"/>
</dbReference>
<dbReference type="PIRSF" id="PIRSF000847">
    <property type="entry name" value="Phos_ph_gly_syn"/>
    <property type="match status" value="1"/>
</dbReference>
<keyword evidence="20" id="KW-1185">Reference proteome</keyword>
<evidence type="ECO:0000256" key="8">
    <source>
        <dbReference type="ARBA" id="ARBA00022679"/>
    </source>
</evidence>
<dbReference type="EMBL" id="JBBFKC010000005">
    <property type="protein sequence ID" value="MEJ3691031.1"/>
    <property type="molecule type" value="Genomic_DNA"/>
</dbReference>
<evidence type="ECO:0000256" key="13">
    <source>
        <dbReference type="ARBA" id="ARBA00023209"/>
    </source>
</evidence>
<dbReference type="GO" id="GO:0046474">
    <property type="term" value="P:glycerophospholipid biosynthetic process"/>
    <property type="evidence" value="ECO:0007669"/>
    <property type="project" value="TreeGrafter"/>
</dbReference>
<evidence type="ECO:0000256" key="6">
    <source>
        <dbReference type="ARBA" id="ARBA00014944"/>
    </source>
</evidence>
<feature type="transmembrane region" description="Helical" evidence="18">
    <location>
        <begin position="168"/>
        <end position="194"/>
    </location>
</feature>
<dbReference type="GO" id="GO:0016020">
    <property type="term" value="C:membrane"/>
    <property type="evidence" value="ECO:0007669"/>
    <property type="project" value="UniProtKB-SubCell"/>
</dbReference>
<evidence type="ECO:0000256" key="12">
    <source>
        <dbReference type="ARBA" id="ARBA00023136"/>
    </source>
</evidence>
<evidence type="ECO:0000256" key="17">
    <source>
        <dbReference type="RuleBase" id="RU003750"/>
    </source>
</evidence>
<evidence type="ECO:0000256" key="4">
    <source>
        <dbReference type="ARBA" id="ARBA00010441"/>
    </source>
</evidence>
<dbReference type="PROSITE" id="PS00379">
    <property type="entry name" value="CDP_ALCOHOL_P_TRANSF"/>
    <property type="match status" value="1"/>
</dbReference>
<keyword evidence="14" id="KW-1208">Phospholipid metabolism</keyword>
<comment type="similarity">
    <text evidence="4 17">Belongs to the CDP-alcohol phosphatidyltransferase class-I family.</text>
</comment>
<dbReference type="InterPro" id="IPR004570">
    <property type="entry name" value="Phosphatidylglycerol_P_synth"/>
</dbReference>
<evidence type="ECO:0000256" key="15">
    <source>
        <dbReference type="ARBA" id="ARBA00048586"/>
    </source>
</evidence>
<comment type="pathway">
    <text evidence="3">Phospholipid metabolism; phosphatidylglycerol biosynthesis; phosphatidylglycerol from CDP-diacylglycerol: step 1/2.</text>
</comment>
<dbReference type="PANTHER" id="PTHR14269:SF62">
    <property type="entry name" value="CDP-DIACYLGLYCEROL--GLYCEROL-3-PHOSPHATE 3-PHOSPHATIDYLTRANSFERASE 1, CHLOROPLASTIC"/>
    <property type="match status" value="1"/>
</dbReference>
<dbReference type="InterPro" id="IPR048254">
    <property type="entry name" value="CDP_ALCOHOL_P_TRANSF_CS"/>
</dbReference>
<evidence type="ECO:0000256" key="9">
    <source>
        <dbReference type="ARBA" id="ARBA00022692"/>
    </source>
</evidence>
<evidence type="ECO:0000256" key="5">
    <source>
        <dbReference type="ARBA" id="ARBA00013170"/>
    </source>
</evidence>
<keyword evidence="8 17" id="KW-0808">Transferase</keyword>
<dbReference type="RefSeq" id="WP_298638738.1">
    <property type="nucleotide sequence ID" value="NZ_JBBFKB010000035.1"/>
</dbReference>
<keyword evidence="7" id="KW-0444">Lipid biosynthesis</keyword>
<dbReference type="InterPro" id="IPR000462">
    <property type="entry name" value="CDP-OH_P_trans"/>
</dbReference>
<gene>
    <name evidence="19" type="primary">pgsA</name>
    <name evidence="19" type="ORF">WF787_07320</name>
</gene>
<keyword evidence="13" id="KW-0594">Phospholipid biosynthesis</keyword>
<sequence>MNLPNKLTLTRILLVPVFMVFVSLTSLSGIADGSFQPTYYLIAGIVFAAASFTDFLDGHLARKWNMVTDFGKFADPLADKLLTTVAFIYMMRDGVCSPVVLCIILAREFAVSGLRMVAAGAKDGKVIAANMWGKVKTVLQMLSIIFYFFGMSIASMSATGTEQGARQILVISISMVLCWLVAAVTAISGIKYLWDNRSFINTAK</sequence>
<dbReference type="GO" id="GO:0008444">
    <property type="term" value="F:CDP-diacylglycerol-glycerol-3-phosphate 3-phosphatidyltransferase activity"/>
    <property type="evidence" value="ECO:0007669"/>
    <property type="project" value="UniProtKB-UniRule"/>
</dbReference>
<evidence type="ECO:0000256" key="16">
    <source>
        <dbReference type="NCBIfam" id="TIGR00560"/>
    </source>
</evidence>
<reference evidence="19 20" key="1">
    <citation type="submission" date="2024-03" db="EMBL/GenBank/DDBJ databases">
        <authorList>
            <person name="Plomp N."/>
            <person name="Harmsen H.J."/>
        </authorList>
    </citation>
    <scope>NUCLEOTIDE SEQUENCE [LARGE SCALE GENOMIC DNA]</scope>
    <source>
        <strain evidence="19 20">HTF-76H</strain>
    </source>
</reference>
<dbReference type="Proteomes" id="UP001379600">
    <property type="component" value="Unassembled WGS sequence"/>
</dbReference>
<protein>
    <recommendedName>
        <fullName evidence="6 16">CDP-diacylglycerol--glycerol-3-phosphate 3-phosphatidyltransferase</fullName>
        <ecNumber evidence="5 16">2.7.8.5</ecNumber>
    </recommendedName>
</protein>
<keyword evidence="11" id="KW-0443">Lipid metabolism</keyword>
<evidence type="ECO:0000256" key="1">
    <source>
        <dbReference type="ARBA" id="ARBA00003973"/>
    </source>
</evidence>
<dbReference type="PANTHER" id="PTHR14269">
    <property type="entry name" value="CDP-DIACYLGLYCEROL--GLYCEROL-3-PHOSPHATE 3-PHOSPHATIDYLTRANSFERASE-RELATED"/>
    <property type="match status" value="1"/>
</dbReference>
<accession>A0AB35XX69</accession>
<keyword evidence="9 18" id="KW-0812">Transmembrane</keyword>
<evidence type="ECO:0000256" key="2">
    <source>
        <dbReference type="ARBA" id="ARBA00004141"/>
    </source>
</evidence>
<dbReference type="EC" id="2.7.8.5" evidence="5 16"/>
<comment type="catalytic activity">
    <reaction evidence="15">
        <text>a CDP-1,2-diacyl-sn-glycerol + sn-glycerol 3-phosphate = a 1,2-diacyl-sn-glycero-3-phospho-(1'-sn-glycero-3'-phosphate) + CMP + H(+)</text>
        <dbReference type="Rhea" id="RHEA:12593"/>
        <dbReference type="ChEBI" id="CHEBI:15378"/>
        <dbReference type="ChEBI" id="CHEBI:57597"/>
        <dbReference type="ChEBI" id="CHEBI:58332"/>
        <dbReference type="ChEBI" id="CHEBI:60110"/>
        <dbReference type="ChEBI" id="CHEBI:60377"/>
        <dbReference type="EC" id="2.7.8.5"/>
    </reaction>
</comment>
<evidence type="ECO:0000256" key="14">
    <source>
        <dbReference type="ARBA" id="ARBA00023264"/>
    </source>
</evidence>
<evidence type="ECO:0000256" key="10">
    <source>
        <dbReference type="ARBA" id="ARBA00022989"/>
    </source>
</evidence>
<evidence type="ECO:0000256" key="3">
    <source>
        <dbReference type="ARBA" id="ARBA00005042"/>
    </source>
</evidence>
<comment type="function">
    <text evidence="1">This protein catalyzes the committed step to the synthesis of the acidic phospholipids.</text>
</comment>
<evidence type="ECO:0000313" key="19">
    <source>
        <dbReference type="EMBL" id="MEJ3691031.1"/>
    </source>
</evidence>
<evidence type="ECO:0000256" key="11">
    <source>
        <dbReference type="ARBA" id="ARBA00023098"/>
    </source>
</evidence>
<comment type="caution">
    <text evidence="19">The sequence shown here is derived from an EMBL/GenBank/DDBJ whole genome shotgun (WGS) entry which is preliminary data.</text>
</comment>
<evidence type="ECO:0000313" key="20">
    <source>
        <dbReference type="Proteomes" id="UP001379600"/>
    </source>
</evidence>
<evidence type="ECO:0000256" key="18">
    <source>
        <dbReference type="SAM" id="Phobius"/>
    </source>
</evidence>
<keyword evidence="10 18" id="KW-1133">Transmembrane helix</keyword>
<evidence type="ECO:0000256" key="7">
    <source>
        <dbReference type="ARBA" id="ARBA00022516"/>
    </source>
</evidence>
<feature type="transmembrane region" description="Helical" evidence="18">
    <location>
        <begin position="99"/>
        <end position="118"/>
    </location>
</feature>